<dbReference type="Proteomes" id="UP000028549">
    <property type="component" value="Unassembled WGS sequence"/>
</dbReference>
<evidence type="ECO:0000256" key="1">
    <source>
        <dbReference type="ARBA" id="ARBA00023125"/>
    </source>
</evidence>
<keyword evidence="4" id="KW-1185">Reference proteome</keyword>
<sequence length="128" mass="14734">MKIGELAEITGVTKRTIDYYTTLGLLKAERSPSNYRYYDHSSIERIAFIEKCKAEGHSLEEIKKMVISRFSEEVDVLELRLKIQGLEQDVTKALEQLKESDPEKYESLKKNISSESLSLIQSLLLLLH</sequence>
<gene>
    <name evidence="3" type="ORF">GS18_0201265</name>
</gene>
<dbReference type="PRINTS" id="PR00040">
    <property type="entry name" value="HTHMERR"/>
</dbReference>
<keyword evidence="1" id="KW-0238">DNA-binding</keyword>
<dbReference type="Pfam" id="PF13411">
    <property type="entry name" value="MerR_1"/>
    <property type="match status" value="1"/>
</dbReference>
<dbReference type="InterPro" id="IPR047057">
    <property type="entry name" value="MerR_fam"/>
</dbReference>
<dbReference type="InterPro" id="IPR000551">
    <property type="entry name" value="MerR-type_HTH_dom"/>
</dbReference>
<dbReference type="PROSITE" id="PS50937">
    <property type="entry name" value="HTH_MERR_2"/>
    <property type="match status" value="1"/>
</dbReference>
<dbReference type="AlphaFoldDB" id="A0A084H229"/>
<evidence type="ECO:0000313" key="3">
    <source>
        <dbReference type="EMBL" id="KEZ53641.1"/>
    </source>
</evidence>
<comment type="caution">
    <text evidence="3">The sequence shown here is derived from an EMBL/GenBank/DDBJ whole genome shotgun (WGS) entry which is preliminary data.</text>
</comment>
<dbReference type="SUPFAM" id="SSF46955">
    <property type="entry name" value="Putative DNA-binding domain"/>
    <property type="match status" value="1"/>
</dbReference>
<dbReference type="STRING" id="246786.GS18_0201265"/>
<dbReference type="GO" id="GO:0003677">
    <property type="term" value="F:DNA binding"/>
    <property type="evidence" value="ECO:0007669"/>
    <property type="project" value="UniProtKB-KW"/>
</dbReference>
<feature type="domain" description="HTH merR-type" evidence="2">
    <location>
        <begin position="1"/>
        <end position="68"/>
    </location>
</feature>
<dbReference type="PANTHER" id="PTHR30204">
    <property type="entry name" value="REDOX-CYCLING DRUG-SENSING TRANSCRIPTIONAL ACTIVATOR SOXR"/>
    <property type="match status" value="1"/>
</dbReference>
<dbReference type="SMART" id="SM00422">
    <property type="entry name" value="HTH_MERR"/>
    <property type="match status" value="1"/>
</dbReference>
<dbReference type="InterPro" id="IPR009061">
    <property type="entry name" value="DNA-bd_dom_put_sf"/>
</dbReference>
<dbReference type="GO" id="GO:0003700">
    <property type="term" value="F:DNA-binding transcription factor activity"/>
    <property type="evidence" value="ECO:0007669"/>
    <property type="project" value="InterPro"/>
</dbReference>
<dbReference type="PANTHER" id="PTHR30204:SF95">
    <property type="entry name" value="HTH-TYPE TRANSCRIPTIONAL REGULATOR CUER"/>
    <property type="match status" value="1"/>
</dbReference>
<name>A0A084H229_METID</name>
<organism evidence="3 4">
    <name type="scientific">Metabacillus indicus</name>
    <name type="common">Bacillus indicus</name>
    <dbReference type="NCBI Taxonomy" id="246786"/>
    <lineage>
        <taxon>Bacteria</taxon>
        <taxon>Bacillati</taxon>
        <taxon>Bacillota</taxon>
        <taxon>Bacilli</taxon>
        <taxon>Bacillales</taxon>
        <taxon>Bacillaceae</taxon>
        <taxon>Metabacillus</taxon>
    </lineage>
</organism>
<protein>
    <recommendedName>
        <fullName evidence="2">HTH merR-type domain-containing protein</fullName>
    </recommendedName>
</protein>
<evidence type="ECO:0000313" key="4">
    <source>
        <dbReference type="Proteomes" id="UP000028549"/>
    </source>
</evidence>
<dbReference type="EMBL" id="JNVC02000001">
    <property type="protein sequence ID" value="KEZ53641.1"/>
    <property type="molecule type" value="Genomic_DNA"/>
</dbReference>
<dbReference type="Gene3D" id="1.10.1660.10">
    <property type="match status" value="1"/>
</dbReference>
<proteinExistence type="predicted"/>
<evidence type="ECO:0000259" key="2">
    <source>
        <dbReference type="PROSITE" id="PS50937"/>
    </source>
</evidence>
<reference evidence="3 4" key="1">
    <citation type="journal article" date="2005" name="Int. J. Syst. Evol. Microbiol.">
        <title>Bacillus cibi sp. nov., isolated from jeotgal, a traditional Korean fermented seafood.</title>
        <authorList>
            <person name="Yoon J.H."/>
            <person name="Lee C.H."/>
            <person name="Oh T.K."/>
        </authorList>
    </citation>
    <scope>NUCLEOTIDE SEQUENCE [LARGE SCALE GENOMIC DNA]</scope>
    <source>
        <strain evidence="3 4">DSM 16189</strain>
    </source>
</reference>
<accession>A0A084H229</accession>